<proteinExistence type="predicted"/>
<evidence type="ECO:0000256" key="1">
    <source>
        <dbReference type="SAM" id="MobiDB-lite"/>
    </source>
</evidence>
<dbReference type="EMBL" id="WJQU01000002">
    <property type="protein sequence ID" value="KAJ6644404.1"/>
    <property type="molecule type" value="Genomic_DNA"/>
</dbReference>
<reference evidence="2" key="1">
    <citation type="submission" date="2022-07" db="EMBL/GenBank/DDBJ databases">
        <authorList>
            <person name="Trinca V."/>
            <person name="Uliana J.V.C."/>
            <person name="Torres T.T."/>
            <person name="Ward R.J."/>
            <person name="Monesi N."/>
        </authorList>
    </citation>
    <scope>NUCLEOTIDE SEQUENCE</scope>
    <source>
        <strain evidence="2">HSMRA1968</strain>
        <tissue evidence="2">Whole embryos</tissue>
    </source>
</reference>
<protein>
    <submittedName>
        <fullName evidence="2">RNA-binding protein MEX3D</fullName>
    </submittedName>
</protein>
<dbReference type="PANTHER" id="PTHR23285:SF7">
    <property type="entry name" value="LD09246P1"/>
    <property type="match status" value="1"/>
</dbReference>
<dbReference type="GO" id="GO:0003723">
    <property type="term" value="F:RNA binding"/>
    <property type="evidence" value="ECO:0007669"/>
    <property type="project" value="InterPro"/>
</dbReference>
<keyword evidence="3" id="KW-1185">Reference proteome</keyword>
<evidence type="ECO:0000313" key="3">
    <source>
        <dbReference type="Proteomes" id="UP001151699"/>
    </source>
</evidence>
<dbReference type="PANTHER" id="PTHR23285">
    <property type="entry name" value="RING FINGER AND KH DOMAIN CONTAINING PROTEIN 1"/>
    <property type="match status" value="1"/>
</dbReference>
<name>A0A9Q0N6I3_9DIPT</name>
<accession>A0A9Q0N6I3</accession>
<sequence>MSLLFSELDQNISSTGNIMAEQQTLKLALELSLLTSIESLNGGDYNVNMLTHPQQHPSSLGSPNGFNPLQMLPLDDRSKKSQNMTECVPVPSSEHVAEIVGRQGRQEDHGHI</sequence>
<feature type="region of interest" description="Disordered" evidence="1">
    <location>
        <begin position="48"/>
        <end position="112"/>
    </location>
</feature>
<organism evidence="2 3">
    <name type="scientific">Pseudolycoriella hygida</name>
    <dbReference type="NCBI Taxonomy" id="35572"/>
    <lineage>
        <taxon>Eukaryota</taxon>
        <taxon>Metazoa</taxon>
        <taxon>Ecdysozoa</taxon>
        <taxon>Arthropoda</taxon>
        <taxon>Hexapoda</taxon>
        <taxon>Insecta</taxon>
        <taxon>Pterygota</taxon>
        <taxon>Neoptera</taxon>
        <taxon>Endopterygota</taxon>
        <taxon>Diptera</taxon>
        <taxon>Nematocera</taxon>
        <taxon>Sciaroidea</taxon>
        <taxon>Sciaridae</taxon>
        <taxon>Pseudolycoriella</taxon>
    </lineage>
</organism>
<dbReference type="Proteomes" id="UP001151699">
    <property type="component" value="Chromosome B"/>
</dbReference>
<comment type="caution">
    <text evidence="2">The sequence shown here is derived from an EMBL/GenBank/DDBJ whole genome shotgun (WGS) entry which is preliminary data.</text>
</comment>
<feature type="compositionally biased region" description="Polar residues" evidence="1">
    <location>
        <begin position="48"/>
        <end position="67"/>
    </location>
</feature>
<gene>
    <name evidence="2" type="primary">MEX3D</name>
    <name evidence="2" type="ORF">Bhyg_09373</name>
</gene>
<evidence type="ECO:0000313" key="2">
    <source>
        <dbReference type="EMBL" id="KAJ6644404.1"/>
    </source>
</evidence>
<dbReference type="InterPro" id="IPR047227">
    <property type="entry name" value="MEX3"/>
</dbReference>
<dbReference type="AlphaFoldDB" id="A0A9Q0N6I3"/>
<dbReference type="OrthoDB" id="427410at2759"/>